<feature type="compositionally biased region" description="Pro residues" evidence="9">
    <location>
        <begin position="182"/>
        <end position="197"/>
    </location>
</feature>
<evidence type="ECO:0000313" key="12">
    <source>
        <dbReference type="Proteomes" id="UP000694920"/>
    </source>
</evidence>
<protein>
    <submittedName>
        <fullName evidence="13">Vacuolar protein sorting-associated protein VTA1 homolog isoform X2</fullName>
    </submittedName>
</protein>
<name>A0AAJ7C2J3_CEPCN</name>
<feature type="compositionally biased region" description="Polar residues" evidence="9">
    <location>
        <begin position="241"/>
        <end position="251"/>
    </location>
</feature>
<keyword evidence="6" id="KW-0967">Endosome</keyword>
<dbReference type="RefSeq" id="XP_015600415.1">
    <property type="nucleotide sequence ID" value="XM_015744929.2"/>
</dbReference>
<gene>
    <name evidence="13" type="primary">LOC107270168</name>
</gene>
<evidence type="ECO:0000256" key="4">
    <source>
        <dbReference type="ARBA" id="ARBA00022448"/>
    </source>
</evidence>
<comment type="similarity">
    <text evidence="3">Belongs to the VTA1 family.</text>
</comment>
<dbReference type="Proteomes" id="UP000694920">
    <property type="component" value="Unplaced"/>
</dbReference>
<keyword evidence="5" id="KW-0963">Cytoplasm</keyword>
<dbReference type="GeneID" id="107270168"/>
<accession>A0AAJ7C2J3</accession>
<dbReference type="InterPro" id="IPR039431">
    <property type="entry name" value="Vta1/CALS_N"/>
</dbReference>
<keyword evidence="8" id="KW-0472">Membrane</keyword>
<evidence type="ECO:0000256" key="6">
    <source>
        <dbReference type="ARBA" id="ARBA00022753"/>
    </source>
</evidence>
<dbReference type="PANTHER" id="PTHR46009:SF1">
    <property type="entry name" value="VACUOLAR PROTEIN SORTING-ASSOCIATED PROTEIN VTA1 HOMOLOG"/>
    <property type="match status" value="1"/>
</dbReference>
<keyword evidence="7" id="KW-0653">Protein transport</keyword>
<reference evidence="13" key="1">
    <citation type="submission" date="2025-08" db="UniProtKB">
        <authorList>
            <consortium name="RefSeq"/>
        </authorList>
    </citation>
    <scope>IDENTIFICATION</scope>
</reference>
<dbReference type="InterPro" id="IPR023175">
    <property type="entry name" value="Vta1/CALS_N_sf"/>
</dbReference>
<dbReference type="PANTHER" id="PTHR46009">
    <property type="entry name" value="VACUOLAR PROTEIN SORTING-ASSOCIATED PROTEIN VTA1 HOMOLOG"/>
    <property type="match status" value="1"/>
</dbReference>
<dbReference type="Pfam" id="PF04652">
    <property type="entry name" value="Vta1"/>
    <property type="match status" value="1"/>
</dbReference>
<dbReference type="InterPro" id="IPR044538">
    <property type="entry name" value="Vta1-like"/>
</dbReference>
<keyword evidence="4" id="KW-0813">Transport</keyword>
<organism evidence="12 13">
    <name type="scientific">Cephus cinctus</name>
    <name type="common">Wheat stem sawfly</name>
    <dbReference type="NCBI Taxonomy" id="211228"/>
    <lineage>
        <taxon>Eukaryota</taxon>
        <taxon>Metazoa</taxon>
        <taxon>Ecdysozoa</taxon>
        <taxon>Arthropoda</taxon>
        <taxon>Hexapoda</taxon>
        <taxon>Insecta</taxon>
        <taxon>Pterygota</taxon>
        <taxon>Neoptera</taxon>
        <taxon>Endopterygota</taxon>
        <taxon>Hymenoptera</taxon>
        <taxon>Cephoidea</taxon>
        <taxon>Cephidae</taxon>
        <taxon>Cephus</taxon>
    </lineage>
</organism>
<evidence type="ECO:0000256" key="8">
    <source>
        <dbReference type="ARBA" id="ARBA00023136"/>
    </source>
</evidence>
<sequence length="314" mass="34430">MGGPVLPDIPAPLKSIQHYLKVATEHDQRDPVVSYWARLYALQTGLKLSTKTTEETNFLLKLMDWLESTKKAMHDNEAITNEVAAQAHLENWALKLFLYADKNDRASNFGKSVIQSFYTAGILYDVLTTFGELTEEAAQNRKYAKWKAAYIHNCLKNGETPMPGPMKDENEELEEDENNDVPPAPAPRSQPAEPPPSDAYGFPSVPGSSNSTSPQPSQGNLSYPTLPTPVNPAANNPTPVSTKQGSRQSLQFDPEDYGGTPKTEGGVTLDMEELGKAQKYIKWAGSALNYDDVPTAVLNLQKALHLLTTGQDPA</sequence>
<dbReference type="Pfam" id="PF18097">
    <property type="entry name" value="Vta1_C"/>
    <property type="match status" value="1"/>
</dbReference>
<dbReference type="GO" id="GO:0015031">
    <property type="term" value="P:protein transport"/>
    <property type="evidence" value="ECO:0007669"/>
    <property type="project" value="UniProtKB-KW"/>
</dbReference>
<feature type="region of interest" description="Disordered" evidence="9">
    <location>
        <begin position="157"/>
        <end position="267"/>
    </location>
</feature>
<evidence type="ECO:0000259" key="10">
    <source>
        <dbReference type="Pfam" id="PF04652"/>
    </source>
</evidence>
<evidence type="ECO:0000256" key="9">
    <source>
        <dbReference type="SAM" id="MobiDB-lite"/>
    </source>
</evidence>
<evidence type="ECO:0000256" key="3">
    <source>
        <dbReference type="ARBA" id="ARBA00007895"/>
    </source>
</evidence>
<feature type="domain" description="Vta1/callose synthase N-terminal" evidence="10">
    <location>
        <begin position="15"/>
        <end position="157"/>
    </location>
</feature>
<proteinExistence type="inferred from homology"/>
<keyword evidence="12" id="KW-1185">Reference proteome</keyword>
<dbReference type="CTD" id="51534"/>
<feature type="compositionally biased region" description="Polar residues" evidence="9">
    <location>
        <begin position="206"/>
        <end position="223"/>
    </location>
</feature>
<feature type="domain" description="Vta1 C-terminal" evidence="11">
    <location>
        <begin position="274"/>
        <end position="308"/>
    </location>
</feature>
<dbReference type="GO" id="GO:0032511">
    <property type="term" value="P:late endosome to vacuole transport via multivesicular body sorting pathway"/>
    <property type="evidence" value="ECO:0007669"/>
    <property type="project" value="InterPro"/>
</dbReference>
<evidence type="ECO:0000313" key="13">
    <source>
        <dbReference type="RefSeq" id="XP_015600415.1"/>
    </source>
</evidence>
<evidence type="ECO:0000256" key="1">
    <source>
        <dbReference type="ARBA" id="ARBA00004481"/>
    </source>
</evidence>
<dbReference type="Gene3D" id="1.25.40.270">
    <property type="entry name" value="Vacuolar protein sorting-associated protein vta1"/>
    <property type="match status" value="1"/>
</dbReference>
<dbReference type="InterPro" id="IPR041212">
    <property type="entry name" value="Vta1_C"/>
</dbReference>
<evidence type="ECO:0000256" key="7">
    <source>
        <dbReference type="ARBA" id="ARBA00022927"/>
    </source>
</evidence>
<evidence type="ECO:0000259" key="11">
    <source>
        <dbReference type="Pfam" id="PF18097"/>
    </source>
</evidence>
<dbReference type="Gene3D" id="1.20.5.420">
    <property type="entry name" value="Immunoglobulin FC, subunit C"/>
    <property type="match status" value="1"/>
</dbReference>
<feature type="compositionally biased region" description="Acidic residues" evidence="9">
    <location>
        <begin position="169"/>
        <end position="179"/>
    </location>
</feature>
<dbReference type="GO" id="GO:0005771">
    <property type="term" value="C:multivesicular body"/>
    <property type="evidence" value="ECO:0007669"/>
    <property type="project" value="TreeGrafter"/>
</dbReference>
<evidence type="ECO:0000256" key="5">
    <source>
        <dbReference type="ARBA" id="ARBA00022490"/>
    </source>
</evidence>
<dbReference type="AlphaFoldDB" id="A0AAJ7C2J3"/>
<evidence type="ECO:0000256" key="2">
    <source>
        <dbReference type="ARBA" id="ARBA00004496"/>
    </source>
</evidence>
<feature type="compositionally biased region" description="Low complexity" evidence="9">
    <location>
        <begin position="231"/>
        <end position="240"/>
    </location>
</feature>
<dbReference type="GO" id="GO:0010008">
    <property type="term" value="C:endosome membrane"/>
    <property type="evidence" value="ECO:0007669"/>
    <property type="project" value="UniProtKB-SubCell"/>
</dbReference>
<comment type="subcellular location">
    <subcellularLocation>
        <location evidence="2">Cytoplasm</location>
    </subcellularLocation>
    <subcellularLocation>
        <location evidence="1">Endosome membrane</location>
        <topology evidence="1">Peripheral membrane protein</topology>
    </subcellularLocation>
</comment>